<dbReference type="RefSeq" id="WP_026849853.1">
    <property type="nucleotide sequence ID" value="NZ_CP011454.1"/>
</dbReference>
<protein>
    <submittedName>
        <fullName evidence="1">DNA alkylation repair protein</fullName>
    </submittedName>
</protein>
<dbReference type="Pfam" id="PF08713">
    <property type="entry name" value="DNA_alkylation"/>
    <property type="match status" value="1"/>
</dbReference>
<dbReference type="InterPro" id="IPR014825">
    <property type="entry name" value="DNA_alkylation"/>
</dbReference>
<dbReference type="EMBL" id="CP011454">
    <property type="protein sequence ID" value="AMW04479.1"/>
    <property type="molecule type" value="Genomic_DNA"/>
</dbReference>
<sequence>MAEPFKTFINADGVQAAAGHLARTSADFDAARFCADVVPQLDALELKARAMCIATALEEHLATNFDEAAAHLERALAPHGAPDQGLTGWFLWAAGEFVARRGLEHPVRSLACLQHMTQRFTAEFAIRPFIVAHPRLVFDTLQQWIHHPSEHVRRLVSEGTRPRLPWGLQLKALIADPSPSLPLLTALLDDDSEYVRRSVANHLNDIAKDHPELVAEWVERYLPDASAPRRALLRHASRTLIKQGHRRVMHAWGTGATFAGTAAITLTPARIVLGEHIGISVTLQSHASQDQVLTIDYIVHHVKADGTTSPKVFKGWHLTLSAGQTHTVTRRHAVKPITTRRYYPGRHLVTIQVNGHPVADASFVLQCIDG</sequence>
<dbReference type="InterPro" id="IPR016024">
    <property type="entry name" value="ARM-type_fold"/>
</dbReference>
<reference evidence="1 2" key="1">
    <citation type="journal article" date="2014" name="Proc. Natl. Acad. Sci. U.S.A.">
        <title>Functional type 2 photosynthetic reaction centers found in the rare bacterial phylum Gemmatimonadetes.</title>
        <authorList>
            <person name="Zeng Y."/>
            <person name="Feng F."/>
            <person name="Medova H."/>
            <person name="Dean J."/>
            <person name="Koblizek M."/>
        </authorList>
    </citation>
    <scope>NUCLEOTIDE SEQUENCE [LARGE SCALE GENOMIC DNA]</scope>
    <source>
        <strain evidence="1 2">AP64</strain>
    </source>
</reference>
<dbReference type="Gene3D" id="1.25.40.290">
    <property type="entry name" value="ARM repeat domains"/>
    <property type="match status" value="1"/>
</dbReference>
<dbReference type="STRING" id="1379270.GEMMAAP_05745"/>
<organism evidence="1 2">
    <name type="scientific">Gemmatimonas phototrophica</name>
    <dbReference type="NCBI Taxonomy" id="1379270"/>
    <lineage>
        <taxon>Bacteria</taxon>
        <taxon>Pseudomonadati</taxon>
        <taxon>Gemmatimonadota</taxon>
        <taxon>Gemmatimonadia</taxon>
        <taxon>Gemmatimonadales</taxon>
        <taxon>Gemmatimonadaceae</taxon>
        <taxon>Gemmatimonas</taxon>
    </lineage>
</organism>
<keyword evidence="2" id="KW-1185">Reference proteome</keyword>
<dbReference type="AlphaFoldDB" id="A0A143BHH5"/>
<gene>
    <name evidence="1" type="ORF">GEMMAAP_05745</name>
</gene>
<dbReference type="eggNOG" id="COG4335">
    <property type="taxonomic scope" value="Bacteria"/>
</dbReference>
<proteinExistence type="predicted"/>
<evidence type="ECO:0000313" key="1">
    <source>
        <dbReference type="EMBL" id="AMW04479.1"/>
    </source>
</evidence>
<name>A0A143BHH5_9BACT</name>
<dbReference type="OrthoDB" id="9797162at2"/>
<reference evidence="1 2" key="2">
    <citation type="journal article" date="2016" name="Environ. Microbiol. Rep.">
        <title>Metagenomic evidence for the presence of phototrophic Gemmatimonadetes bacteria in diverse environments.</title>
        <authorList>
            <person name="Zeng Y."/>
            <person name="Baumbach J."/>
            <person name="Barbosa E.G."/>
            <person name="Azevedo V."/>
            <person name="Zhang C."/>
            <person name="Koblizek M."/>
        </authorList>
    </citation>
    <scope>NUCLEOTIDE SEQUENCE [LARGE SCALE GENOMIC DNA]</scope>
    <source>
        <strain evidence="1 2">AP64</strain>
    </source>
</reference>
<dbReference type="KEGG" id="gph:GEMMAAP_05745"/>
<dbReference type="SUPFAM" id="SSF48371">
    <property type="entry name" value="ARM repeat"/>
    <property type="match status" value="1"/>
</dbReference>
<dbReference type="Proteomes" id="UP000076404">
    <property type="component" value="Chromosome"/>
</dbReference>
<accession>A0A143BHH5</accession>
<evidence type="ECO:0000313" key="2">
    <source>
        <dbReference type="Proteomes" id="UP000076404"/>
    </source>
</evidence>